<proteinExistence type="predicted"/>
<dbReference type="EMBL" id="BDSP01000133">
    <property type="protein sequence ID" value="GAX18945.1"/>
    <property type="molecule type" value="Genomic_DNA"/>
</dbReference>
<dbReference type="Proteomes" id="UP000198406">
    <property type="component" value="Unassembled WGS sequence"/>
</dbReference>
<feature type="region of interest" description="Disordered" evidence="2">
    <location>
        <begin position="1"/>
        <end position="20"/>
    </location>
</feature>
<feature type="compositionally biased region" description="Basic and acidic residues" evidence="2">
    <location>
        <begin position="1"/>
        <end position="13"/>
    </location>
</feature>
<organism evidence="3 4">
    <name type="scientific">Fistulifera solaris</name>
    <name type="common">Oleaginous diatom</name>
    <dbReference type="NCBI Taxonomy" id="1519565"/>
    <lineage>
        <taxon>Eukaryota</taxon>
        <taxon>Sar</taxon>
        <taxon>Stramenopiles</taxon>
        <taxon>Ochrophyta</taxon>
        <taxon>Bacillariophyta</taxon>
        <taxon>Bacillariophyceae</taxon>
        <taxon>Bacillariophycidae</taxon>
        <taxon>Naviculales</taxon>
        <taxon>Naviculaceae</taxon>
        <taxon>Fistulifera</taxon>
    </lineage>
</organism>
<comment type="caution">
    <text evidence="3">The sequence shown here is derived from an EMBL/GenBank/DDBJ whole genome shotgun (WGS) entry which is preliminary data.</text>
</comment>
<evidence type="ECO:0000313" key="4">
    <source>
        <dbReference type="Proteomes" id="UP000198406"/>
    </source>
</evidence>
<feature type="coiled-coil region" evidence="1">
    <location>
        <begin position="168"/>
        <end position="258"/>
    </location>
</feature>
<evidence type="ECO:0000256" key="2">
    <source>
        <dbReference type="SAM" id="MobiDB-lite"/>
    </source>
</evidence>
<gene>
    <name evidence="3" type="ORF">FisN_8Hh164</name>
</gene>
<dbReference type="InParanoid" id="A0A1Z5JY30"/>
<keyword evidence="4" id="KW-1185">Reference proteome</keyword>
<feature type="compositionally biased region" description="Pro residues" evidence="2">
    <location>
        <begin position="68"/>
        <end position="79"/>
    </location>
</feature>
<feature type="compositionally biased region" description="Pro residues" evidence="2">
    <location>
        <begin position="105"/>
        <end position="115"/>
    </location>
</feature>
<evidence type="ECO:0000313" key="3">
    <source>
        <dbReference type="EMBL" id="GAX18945.1"/>
    </source>
</evidence>
<evidence type="ECO:0000256" key="1">
    <source>
        <dbReference type="SAM" id="Coils"/>
    </source>
</evidence>
<reference evidence="3 4" key="1">
    <citation type="journal article" date="2015" name="Plant Cell">
        <title>Oil accumulation by the oleaginous diatom Fistulifera solaris as revealed by the genome and transcriptome.</title>
        <authorList>
            <person name="Tanaka T."/>
            <person name="Maeda Y."/>
            <person name="Veluchamy A."/>
            <person name="Tanaka M."/>
            <person name="Abida H."/>
            <person name="Marechal E."/>
            <person name="Bowler C."/>
            <person name="Muto M."/>
            <person name="Sunaga Y."/>
            <person name="Tanaka M."/>
            <person name="Yoshino T."/>
            <person name="Taniguchi T."/>
            <person name="Fukuda Y."/>
            <person name="Nemoto M."/>
            <person name="Matsumoto M."/>
            <person name="Wong P.S."/>
            <person name="Aburatani S."/>
            <person name="Fujibuchi W."/>
        </authorList>
    </citation>
    <scope>NUCLEOTIDE SEQUENCE [LARGE SCALE GENOMIC DNA]</scope>
    <source>
        <strain evidence="3 4">JPCC DA0580</strain>
    </source>
</reference>
<protein>
    <submittedName>
        <fullName evidence="3">Uncharacterized protein</fullName>
    </submittedName>
</protein>
<sequence>MNGIQHDDDDHSKPSPMNAADIIRTIDSAYAKMSTNVFSAARDAEEARENARVASAVVRRYASESRTPPTPAPPSPPLRSPIIHPTSQQHNKHPPPTVLFGTKNRPPPPPPPPRIQPNKIPINADYMEGQGSISYENLSIDKRLNESSAPRTPIGSYTPTERLSNANAEEMLALSLELERTKQMLEHEKTIHEDTKAALEHSEEKNGKLQNEIDKLLDELETQRQNHGLAVESLERDLEKSRRRVRAAEEDAELALDLAKGNSESREQLEAWLQRALYEIETLRERLLLTDDKREDINGTAPPSLSPALEALHHAPKSIKKSQPQQRMVRFADDEDFSSEIVPSPSRPSRKLVAAGRQILQRSLAPPTDASPVHRVVPPELSADRLRQLRSRLATMSVSRPLPPPPPRLGPMRKEELVAKVQAIDVCRNTARILRQSGRKLQFTGKCFDAGLSSDVADDIHLETLARQYCAAAEVSIDQQKKEIIELTSLVSLWEQSLPLNTKS</sequence>
<keyword evidence="1" id="KW-0175">Coiled coil</keyword>
<dbReference type="AlphaFoldDB" id="A0A1Z5JY30"/>
<name>A0A1Z5JY30_FISSO</name>
<accession>A0A1Z5JY30</accession>
<dbReference type="OrthoDB" id="48284at2759"/>
<feature type="region of interest" description="Disordered" evidence="2">
    <location>
        <begin position="59"/>
        <end position="118"/>
    </location>
</feature>